<feature type="binding site" evidence="1">
    <location>
        <begin position="202"/>
        <end position="209"/>
    </location>
    <ligand>
        <name>ATP</name>
        <dbReference type="ChEBI" id="CHEBI:30616"/>
    </ligand>
</feature>
<organism evidence="4 5">
    <name type="scientific">Taylorella asinigenitalis (strain MCE3)</name>
    <dbReference type="NCBI Taxonomy" id="1008459"/>
    <lineage>
        <taxon>Bacteria</taxon>
        <taxon>Pseudomonadati</taxon>
        <taxon>Pseudomonadota</taxon>
        <taxon>Betaproteobacteria</taxon>
        <taxon>Burkholderiales</taxon>
        <taxon>Alcaligenaceae</taxon>
        <taxon>Taylorella</taxon>
    </lineage>
</organism>
<reference evidence="4 5" key="2">
    <citation type="journal article" date="2012" name="PLoS ONE">
        <title>Genomic characterization of the taylorella genus.</title>
        <authorList>
            <person name="Hebert L."/>
            <person name="Moumen B."/>
            <person name="Pons N."/>
            <person name="Duquesne F."/>
            <person name="Breuil M.F."/>
            <person name="Goux D."/>
            <person name="Batto J.M."/>
            <person name="Laugier C."/>
            <person name="Renault P."/>
            <person name="Petry S."/>
        </authorList>
    </citation>
    <scope>NUCLEOTIDE SEQUENCE [LARGE SCALE GENOMIC DNA]</scope>
    <source>
        <strain evidence="4 5">MCE3</strain>
    </source>
</reference>
<dbReference type="InterPro" id="IPR036597">
    <property type="entry name" value="Fido-like_dom_sf"/>
</dbReference>
<gene>
    <name evidence="4" type="ordered locus">TASI_1017</name>
</gene>
<dbReference type="GO" id="GO:0005524">
    <property type="term" value="F:ATP binding"/>
    <property type="evidence" value="ECO:0007669"/>
    <property type="project" value="UniProtKB-KW"/>
</dbReference>
<dbReference type="Proteomes" id="UP000009284">
    <property type="component" value="Chromosome"/>
</dbReference>
<dbReference type="PANTHER" id="PTHR13504">
    <property type="entry name" value="FIDO DOMAIN-CONTAINING PROTEIN DDB_G0283145"/>
    <property type="match status" value="1"/>
</dbReference>
<protein>
    <recommendedName>
        <fullName evidence="3">Fido domain-containing protein</fullName>
    </recommendedName>
</protein>
<evidence type="ECO:0000259" key="3">
    <source>
        <dbReference type="PROSITE" id="PS51459"/>
    </source>
</evidence>
<dbReference type="InterPro" id="IPR040198">
    <property type="entry name" value="Fido_containing"/>
</dbReference>
<feature type="domain" description="Fido" evidence="3">
    <location>
        <begin position="105"/>
        <end position="256"/>
    </location>
</feature>
<dbReference type="eggNOG" id="COG3177">
    <property type="taxonomic scope" value="Bacteria"/>
</dbReference>
<dbReference type="STRING" id="1008459.TASI_1017"/>
<dbReference type="HOGENOM" id="CLU_077430_0_0_4"/>
<evidence type="ECO:0000313" key="4">
    <source>
        <dbReference type="EMBL" id="AEP36776.1"/>
    </source>
</evidence>
<proteinExistence type="predicted"/>
<keyword evidence="1" id="KW-0067">ATP-binding</keyword>
<evidence type="ECO:0000256" key="2">
    <source>
        <dbReference type="SAM" id="Phobius"/>
    </source>
</evidence>
<dbReference type="InterPro" id="IPR003812">
    <property type="entry name" value="Fido"/>
</dbReference>
<dbReference type="SUPFAM" id="SSF140931">
    <property type="entry name" value="Fic-like"/>
    <property type="match status" value="1"/>
</dbReference>
<keyword evidence="2" id="KW-0472">Membrane</keyword>
<evidence type="ECO:0000256" key="1">
    <source>
        <dbReference type="PIRSR" id="PIRSR640198-2"/>
    </source>
</evidence>
<feature type="transmembrane region" description="Helical" evidence="2">
    <location>
        <begin position="181"/>
        <end position="201"/>
    </location>
</feature>
<dbReference type="EMBL" id="CP003059">
    <property type="protein sequence ID" value="AEP36776.1"/>
    <property type="molecule type" value="Genomic_DNA"/>
</dbReference>
<evidence type="ECO:0000313" key="5">
    <source>
        <dbReference type="Proteomes" id="UP000009284"/>
    </source>
</evidence>
<keyword evidence="2" id="KW-1133">Transmembrane helix</keyword>
<keyword evidence="5" id="KW-1185">Reference proteome</keyword>
<dbReference type="KEGG" id="tas:TASI_1017"/>
<dbReference type="PROSITE" id="PS51459">
    <property type="entry name" value="FIDO"/>
    <property type="match status" value="1"/>
</dbReference>
<dbReference type="PANTHER" id="PTHR13504:SF38">
    <property type="entry name" value="FIDO DOMAIN-CONTAINING PROTEIN"/>
    <property type="match status" value="1"/>
</dbReference>
<dbReference type="Pfam" id="PF02661">
    <property type="entry name" value="Fic"/>
    <property type="match status" value="1"/>
</dbReference>
<keyword evidence="2" id="KW-0812">Transmembrane</keyword>
<accession>G4QBW0</accession>
<sequence length="260" mass="29572">MGGPYLIMTLYDRIGFSWEKNSDIVIPSEKEPLSTLIFKLKKRFPEFVWDASQLENNPITFPEIKTLLDGITIGGHKLSDVEQVTNLADSLEYLIKTLKNDFFKLDRDTFCKFNSIISRNESLEWGVFRGEGSEINYTPNVALGERGVYKPLPTVAGAKELILRFNDGVLALESSFKEHAISTYELAFAFFLFGALNQFFFDGNKRTSRLMMNGILMSNGYEAVTIPASKATEFNRNMVDFYDSKNATDMIKFLFECTQS</sequence>
<name>G4QBW0_TAYAM</name>
<keyword evidence="1" id="KW-0547">Nucleotide-binding</keyword>
<dbReference type="Gene3D" id="1.10.3290.10">
    <property type="entry name" value="Fido-like domain"/>
    <property type="match status" value="1"/>
</dbReference>
<dbReference type="AlphaFoldDB" id="G4QBW0"/>
<reference key="1">
    <citation type="submission" date="2011-09" db="EMBL/GenBank/DDBJ databases">
        <title>Genomic characterization of the Taylorella genus.</title>
        <authorList>
            <person name="Hebert L."/>
            <person name="Moumen B."/>
            <person name="Pons N."/>
            <person name="Duquesne F."/>
            <person name="Breuil M.-F."/>
            <person name="Goux D."/>
            <person name="Batto J.-M."/>
            <person name="Renault P."/>
            <person name="Laugier C."/>
            <person name="Petry S."/>
        </authorList>
    </citation>
    <scope>NUCLEOTIDE SEQUENCE</scope>
    <source>
        <strain>MCE3</strain>
    </source>
</reference>